<dbReference type="PANTHER" id="PTHR39219">
    <property type="entry name" value="ER MEMBRANE PROTEIN COMPLEX SUBUNIT 10"/>
    <property type="match status" value="1"/>
</dbReference>
<evidence type="ECO:0000313" key="4">
    <source>
        <dbReference type="Proteomes" id="UP000332933"/>
    </source>
</evidence>
<feature type="chain" id="PRO_5033826346" evidence="1">
    <location>
        <begin position="24"/>
        <end position="267"/>
    </location>
</feature>
<sequence>MQPAMSLLFLCVCLAAVAQVVHCDPRENENRMGFDDADLSSNSIAQSKRGYSFDLEHSISLDGKVGVFSSRGEVAIDFERAKPAVTFPTKVVLNDAQRASFQKLLSQNGFYTVRARSEPGNPNSAFVVASVPSCFLVKNRFREDLAFHVNDVGNLISIEFRTPAINAIDCASVSKRNVKDASFTSIGSVALAVDGPEVLRVATAAKVAVPQGVKPVKDENAPADEENQSLFRKYWYIIVPVMILLLSGGGSDPAPVQGAAAGGAARR</sequence>
<dbReference type="Pfam" id="PF21203">
    <property type="entry name" value="ECM10"/>
    <property type="match status" value="1"/>
</dbReference>
<organism evidence="3 4">
    <name type="scientific">Aphanomyces stellatus</name>
    <dbReference type="NCBI Taxonomy" id="120398"/>
    <lineage>
        <taxon>Eukaryota</taxon>
        <taxon>Sar</taxon>
        <taxon>Stramenopiles</taxon>
        <taxon>Oomycota</taxon>
        <taxon>Saprolegniomycetes</taxon>
        <taxon>Saprolegniales</taxon>
        <taxon>Verrucalvaceae</taxon>
        <taxon>Aphanomyces</taxon>
    </lineage>
</organism>
<dbReference type="EMBL" id="VJMH01006808">
    <property type="protein sequence ID" value="KAF0687965.1"/>
    <property type="molecule type" value="Genomic_DNA"/>
</dbReference>
<feature type="signal peptide" evidence="1">
    <location>
        <begin position="1"/>
        <end position="23"/>
    </location>
</feature>
<reference evidence="2" key="2">
    <citation type="submission" date="2019-06" db="EMBL/GenBank/DDBJ databases">
        <title>Genomics analysis of Aphanomyces spp. identifies a new class of oomycete effector associated with host adaptation.</title>
        <authorList>
            <person name="Gaulin E."/>
        </authorList>
    </citation>
    <scope>NUCLEOTIDE SEQUENCE</scope>
    <source>
        <strain evidence="2">CBS 578.67</strain>
    </source>
</reference>
<dbReference type="EMBL" id="CAADRA010006831">
    <property type="protein sequence ID" value="VFT97033.1"/>
    <property type="molecule type" value="Genomic_DNA"/>
</dbReference>
<gene>
    <name evidence="3" type="primary">Aste57867_20346</name>
    <name evidence="2" type="ORF">As57867_020280</name>
    <name evidence="3" type="ORF">ASTE57867_20346</name>
</gene>
<evidence type="ECO:0000313" key="2">
    <source>
        <dbReference type="EMBL" id="KAF0687965.1"/>
    </source>
</evidence>
<dbReference type="AlphaFoldDB" id="A0A485LG96"/>
<keyword evidence="4" id="KW-1185">Reference proteome</keyword>
<accession>A0A485LG96</accession>
<proteinExistence type="predicted"/>
<reference evidence="3 4" key="1">
    <citation type="submission" date="2019-03" db="EMBL/GenBank/DDBJ databases">
        <authorList>
            <person name="Gaulin E."/>
            <person name="Dumas B."/>
        </authorList>
    </citation>
    <scope>NUCLEOTIDE SEQUENCE [LARGE SCALE GENOMIC DNA]</scope>
    <source>
        <strain evidence="3">CBS 568.67</strain>
    </source>
</reference>
<evidence type="ECO:0000256" key="1">
    <source>
        <dbReference type="SAM" id="SignalP"/>
    </source>
</evidence>
<protein>
    <submittedName>
        <fullName evidence="3">Aste57867_20346 protein</fullName>
    </submittedName>
</protein>
<dbReference type="OrthoDB" id="1894652at2759"/>
<name>A0A485LG96_9STRA</name>
<dbReference type="CDD" id="cd22209">
    <property type="entry name" value="EMC10"/>
    <property type="match status" value="1"/>
</dbReference>
<evidence type="ECO:0000313" key="3">
    <source>
        <dbReference type="EMBL" id="VFT97033.1"/>
    </source>
</evidence>
<dbReference type="Proteomes" id="UP000332933">
    <property type="component" value="Unassembled WGS sequence"/>
</dbReference>
<keyword evidence="1" id="KW-0732">Signal</keyword>
<dbReference type="PANTHER" id="PTHR39219:SF1">
    <property type="entry name" value="ER MEMBRANE PROTEIN COMPLEX SUBUNIT 10"/>
    <property type="match status" value="1"/>
</dbReference>